<dbReference type="OrthoDB" id="2691912at2"/>
<dbReference type="EMBL" id="AFEU01000003">
    <property type="protein sequence ID" value="EIJ78886.1"/>
    <property type="molecule type" value="Genomic_DNA"/>
</dbReference>
<sequence>MKRLIGLLAGLLVIYVIYYDLNHGTLPSVKEQKIEAYNTVQPSIPYFEKHVEPGDTVLSIVEKKINGPLPVSISEVIQHFQLLNDGKRPEDIQIGKTYRFPDYNK</sequence>
<comment type="caution">
    <text evidence="1">The sequence shown here is derived from an EMBL/GenBank/DDBJ whole genome shotgun (WGS) entry which is preliminary data.</text>
</comment>
<evidence type="ECO:0000313" key="1">
    <source>
        <dbReference type="EMBL" id="EIJ78886.1"/>
    </source>
</evidence>
<organism evidence="1 2">
    <name type="scientific">Bacillus methanolicus PB1</name>
    <dbReference type="NCBI Taxonomy" id="997296"/>
    <lineage>
        <taxon>Bacteria</taxon>
        <taxon>Bacillati</taxon>
        <taxon>Bacillota</taxon>
        <taxon>Bacilli</taxon>
        <taxon>Bacillales</taxon>
        <taxon>Bacillaceae</taxon>
        <taxon>Bacillus</taxon>
    </lineage>
</organism>
<dbReference type="PATRIC" id="fig|997296.3.peg.3174"/>
<evidence type="ECO:0008006" key="3">
    <source>
        <dbReference type="Google" id="ProtNLM"/>
    </source>
</evidence>
<keyword evidence="2" id="KW-1185">Reference proteome</keyword>
<dbReference type="RefSeq" id="WP_004437911.1">
    <property type="nucleotide sequence ID" value="NZ_AFEU01000003.1"/>
</dbReference>
<dbReference type="eggNOG" id="COG3170">
    <property type="taxonomic scope" value="Bacteria"/>
</dbReference>
<dbReference type="Proteomes" id="UP000010523">
    <property type="component" value="Unassembled WGS sequence"/>
</dbReference>
<evidence type="ECO:0000313" key="2">
    <source>
        <dbReference type="Proteomes" id="UP000010523"/>
    </source>
</evidence>
<gene>
    <name evidence="1" type="ORF">PB1_15049</name>
</gene>
<dbReference type="STRING" id="997296.PB1_15049"/>
<dbReference type="AlphaFoldDB" id="I3DXB5"/>
<accession>I3DXB5</accession>
<proteinExistence type="predicted"/>
<name>I3DXB5_BACMT</name>
<reference evidence="1 2" key="1">
    <citation type="journal article" date="2012" name="Appl. Environ. Microbiol.">
        <title>Genome Sequence of Thermotolerant Bacillus methanolicus: Features and Regulation Related to Methylotrophy and Production of L-Lysine and L-Glutamate from Methanol.</title>
        <authorList>
            <person name="Heggeset T.M."/>
            <person name="Krog A."/>
            <person name="Balzer S."/>
            <person name="Wentzel A."/>
            <person name="Ellingsen T.E."/>
            <person name="Brautaset T."/>
        </authorList>
    </citation>
    <scope>NUCLEOTIDE SEQUENCE [LARGE SCALE GENOMIC DNA]</scope>
    <source>
        <strain evidence="1 2">PB1</strain>
    </source>
</reference>
<protein>
    <recommendedName>
        <fullName evidence="3">LysM domain-containing protein</fullName>
    </recommendedName>
</protein>